<sequence length="257" mass="28948">MISTIIIRNLLLLLCPIIQLSEKWHAIKYGFKLAAEYDLKIHVSDACSSCYNRGGLCELGKEGYFNCSITPITKKGIGIRIMQKILVLQRKEYTPKLSVLSMWKVGTIGFPFTSGSQPLCGLLPVNCDETPPTIQLPLSLSGKPYEVINISHTNSTQSIRIKDFSLLELLNTSECQYLINFTLPYSPFISFKLTTPNLTLFKCNRIPTITSPLDLKYMSCGEYDLYYNNSKPAFASVSNHSAFGKMARNKVWHAIWV</sequence>
<organism evidence="2 3">
    <name type="scientific">Quercus suber</name>
    <name type="common">Cork oak</name>
    <dbReference type="NCBI Taxonomy" id="58331"/>
    <lineage>
        <taxon>Eukaryota</taxon>
        <taxon>Viridiplantae</taxon>
        <taxon>Streptophyta</taxon>
        <taxon>Embryophyta</taxon>
        <taxon>Tracheophyta</taxon>
        <taxon>Spermatophyta</taxon>
        <taxon>Magnoliopsida</taxon>
        <taxon>eudicotyledons</taxon>
        <taxon>Gunneridae</taxon>
        <taxon>Pentapetalae</taxon>
        <taxon>rosids</taxon>
        <taxon>fabids</taxon>
        <taxon>Fagales</taxon>
        <taxon>Fagaceae</taxon>
        <taxon>Quercus</taxon>
    </lineage>
</organism>
<dbReference type="AlphaFoldDB" id="A0AAW0KC68"/>
<dbReference type="Proteomes" id="UP000237347">
    <property type="component" value="Unassembled WGS sequence"/>
</dbReference>
<comment type="caution">
    <text evidence="2">The sequence shown here is derived from an EMBL/GenBank/DDBJ whole genome shotgun (WGS) entry which is preliminary data.</text>
</comment>
<protein>
    <submittedName>
        <fullName evidence="2">Uncharacterized protein</fullName>
    </submittedName>
</protein>
<feature type="signal peptide" evidence="1">
    <location>
        <begin position="1"/>
        <end position="26"/>
    </location>
</feature>
<dbReference type="EMBL" id="PKMF04000358">
    <property type="protein sequence ID" value="KAK7836213.1"/>
    <property type="molecule type" value="Genomic_DNA"/>
</dbReference>
<evidence type="ECO:0000256" key="1">
    <source>
        <dbReference type="SAM" id="SignalP"/>
    </source>
</evidence>
<feature type="chain" id="PRO_5043844364" evidence="1">
    <location>
        <begin position="27"/>
        <end position="257"/>
    </location>
</feature>
<name>A0AAW0KC68_QUESU</name>
<keyword evidence="3" id="KW-1185">Reference proteome</keyword>
<reference evidence="2 3" key="1">
    <citation type="journal article" date="2018" name="Sci. Data">
        <title>The draft genome sequence of cork oak.</title>
        <authorList>
            <person name="Ramos A.M."/>
            <person name="Usie A."/>
            <person name="Barbosa P."/>
            <person name="Barros P.M."/>
            <person name="Capote T."/>
            <person name="Chaves I."/>
            <person name="Simoes F."/>
            <person name="Abreu I."/>
            <person name="Carrasquinho I."/>
            <person name="Faro C."/>
            <person name="Guimaraes J.B."/>
            <person name="Mendonca D."/>
            <person name="Nobrega F."/>
            <person name="Rodrigues L."/>
            <person name="Saibo N.J.M."/>
            <person name="Varela M.C."/>
            <person name="Egas C."/>
            <person name="Matos J."/>
            <person name="Miguel C.M."/>
            <person name="Oliveira M.M."/>
            <person name="Ricardo C.P."/>
            <person name="Goncalves S."/>
        </authorList>
    </citation>
    <scope>NUCLEOTIDE SEQUENCE [LARGE SCALE GENOMIC DNA]</scope>
    <source>
        <strain evidence="3">cv. HL8</strain>
    </source>
</reference>
<evidence type="ECO:0000313" key="2">
    <source>
        <dbReference type="EMBL" id="KAK7836213.1"/>
    </source>
</evidence>
<evidence type="ECO:0000313" key="3">
    <source>
        <dbReference type="Proteomes" id="UP000237347"/>
    </source>
</evidence>
<keyword evidence="1" id="KW-0732">Signal</keyword>
<proteinExistence type="predicted"/>
<gene>
    <name evidence="2" type="ORF">CFP56_022821</name>
</gene>
<accession>A0AAW0KC68</accession>